<protein>
    <submittedName>
        <fullName evidence="2">Uncharacterized protein</fullName>
    </submittedName>
</protein>
<proteinExistence type="predicted"/>
<sequence length="136" mass="16507">MLTVPDYWKLGRDEVEPTNEKTFNLEETNQDDEQEIDVESNDEGWKSWDDFENTNDDRNEWEYKNEHEDDERHELCCNETHELPVCHIRRFEMIKYSFGQDEEYVAVKENEYEDLTSTSKDACRAYQEIYHMMDEG</sequence>
<feature type="compositionally biased region" description="Acidic residues" evidence="1">
    <location>
        <begin position="28"/>
        <end position="42"/>
    </location>
</feature>
<dbReference type="EMBL" id="BQNB010008944">
    <property type="protein sequence ID" value="GJS56558.1"/>
    <property type="molecule type" value="Genomic_DNA"/>
</dbReference>
<feature type="region of interest" description="Disordered" evidence="1">
    <location>
        <begin position="13"/>
        <end position="57"/>
    </location>
</feature>
<dbReference type="Proteomes" id="UP001151760">
    <property type="component" value="Unassembled WGS sequence"/>
</dbReference>
<evidence type="ECO:0000313" key="3">
    <source>
        <dbReference type="Proteomes" id="UP001151760"/>
    </source>
</evidence>
<comment type="caution">
    <text evidence="2">The sequence shown here is derived from an EMBL/GenBank/DDBJ whole genome shotgun (WGS) entry which is preliminary data.</text>
</comment>
<gene>
    <name evidence="2" type="ORF">Tco_0629920</name>
</gene>
<keyword evidence="3" id="KW-1185">Reference proteome</keyword>
<name>A0ABQ4WUU0_9ASTR</name>
<feature type="compositionally biased region" description="Basic and acidic residues" evidence="1">
    <location>
        <begin position="43"/>
        <end position="57"/>
    </location>
</feature>
<evidence type="ECO:0000313" key="2">
    <source>
        <dbReference type="EMBL" id="GJS56558.1"/>
    </source>
</evidence>
<reference evidence="2" key="1">
    <citation type="journal article" date="2022" name="Int. J. Mol. Sci.">
        <title>Draft Genome of Tanacetum Coccineum: Genomic Comparison of Closely Related Tanacetum-Family Plants.</title>
        <authorList>
            <person name="Yamashiro T."/>
            <person name="Shiraishi A."/>
            <person name="Nakayama K."/>
            <person name="Satake H."/>
        </authorList>
    </citation>
    <scope>NUCLEOTIDE SEQUENCE</scope>
</reference>
<reference evidence="2" key="2">
    <citation type="submission" date="2022-01" db="EMBL/GenBank/DDBJ databases">
        <authorList>
            <person name="Yamashiro T."/>
            <person name="Shiraishi A."/>
            <person name="Satake H."/>
            <person name="Nakayama K."/>
        </authorList>
    </citation>
    <scope>NUCLEOTIDE SEQUENCE</scope>
</reference>
<evidence type="ECO:0000256" key="1">
    <source>
        <dbReference type="SAM" id="MobiDB-lite"/>
    </source>
</evidence>
<organism evidence="2 3">
    <name type="scientific">Tanacetum coccineum</name>
    <dbReference type="NCBI Taxonomy" id="301880"/>
    <lineage>
        <taxon>Eukaryota</taxon>
        <taxon>Viridiplantae</taxon>
        <taxon>Streptophyta</taxon>
        <taxon>Embryophyta</taxon>
        <taxon>Tracheophyta</taxon>
        <taxon>Spermatophyta</taxon>
        <taxon>Magnoliopsida</taxon>
        <taxon>eudicotyledons</taxon>
        <taxon>Gunneridae</taxon>
        <taxon>Pentapetalae</taxon>
        <taxon>asterids</taxon>
        <taxon>campanulids</taxon>
        <taxon>Asterales</taxon>
        <taxon>Asteraceae</taxon>
        <taxon>Asteroideae</taxon>
        <taxon>Anthemideae</taxon>
        <taxon>Anthemidinae</taxon>
        <taxon>Tanacetum</taxon>
    </lineage>
</organism>
<accession>A0ABQ4WUU0</accession>